<protein>
    <submittedName>
        <fullName evidence="2">HAUS augmin-like complex, subunit 7</fullName>
    </submittedName>
</protein>
<feature type="coiled-coil region" evidence="1">
    <location>
        <begin position="195"/>
        <end position="229"/>
    </location>
</feature>
<dbReference type="AlphaFoldDB" id="V9KYN5"/>
<accession>V9KYN5</accession>
<dbReference type="GO" id="GO:0070652">
    <property type="term" value="C:HAUS complex"/>
    <property type="evidence" value="ECO:0007669"/>
    <property type="project" value="TreeGrafter"/>
</dbReference>
<evidence type="ECO:0000313" key="2">
    <source>
        <dbReference type="EMBL" id="AFP03540.1"/>
    </source>
</evidence>
<dbReference type="GO" id="GO:0051011">
    <property type="term" value="F:microtubule minus-end binding"/>
    <property type="evidence" value="ECO:0007669"/>
    <property type="project" value="TreeGrafter"/>
</dbReference>
<reference evidence="2" key="1">
    <citation type="journal article" date="2014" name="Nature">
        <title>Elephant shark genome provides unique insights into gnathostome evolution.</title>
        <authorList>
            <consortium name="International Elephant Shark Genome Sequencing Consortium"/>
            <person name="Venkatesh B."/>
            <person name="Lee A.P."/>
            <person name="Ravi V."/>
            <person name="Maurya A.K."/>
            <person name="Lian M.M."/>
            <person name="Swann J.B."/>
            <person name="Ohta Y."/>
            <person name="Flajnik M.F."/>
            <person name="Sutoh Y."/>
            <person name="Kasahara M."/>
            <person name="Hoon S."/>
            <person name="Gangu V."/>
            <person name="Roy S.W."/>
            <person name="Irimia M."/>
            <person name="Korzh V."/>
            <person name="Kondrychyn I."/>
            <person name="Lim Z.W."/>
            <person name="Tay B.H."/>
            <person name="Tohari S."/>
            <person name="Kong K.W."/>
            <person name="Ho S."/>
            <person name="Lorente-Galdos B."/>
            <person name="Quilez J."/>
            <person name="Marques-Bonet T."/>
            <person name="Raney B.J."/>
            <person name="Ingham P.W."/>
            <person name="Tay A."/>
            <person name="Hillier L.W."/>
            <person name="Minx P."/>
            <person name="Boehm T."/>
            <person name="Wilson R.K."/>
            <person name="Brenner S."/>
            <person name="Warren W.C."/>
        </authorList>
    </citation>
    <scope>NUCLEOTIDE SEQUENCE</scope>
    <source>
        <tissue evidence="2">Ovary</tissue>
    </source>
</reference>
<dbReference type="GO" id="GO:0051225">
    <property type="term" value="P:spindle assembly"/>
    <property type="evidence" value="ECO:0007669"/>
    <property type="project" value="TreeGrafter"/>
</dbReference>
<dbReference type="PANTHER" id="PTHR14352">
    <property type="entry name" value="HAUS AUGMIN-LIKE COMPLEX SUBUNIT 7"/>
    <property type="match status" value="1"/>
</dbReference>
<dbReference type="InterPro" id="IPR029711">
    <property type="entry name" value="Haus7-like"/>
</dbReference>
<keyword evidence="1" id="KW-0175">Coiled coil</keyword>
<dbReference type="PANTHER" id="PTHR14352:SF2">
    <property type="entry name" value="HAUS AUGMIN-LIKE COMPLEX SUBUNIT 7"/>
    <property type="match status" value="1"/>
</dbReference>
<sequence length="350" mass="38978">MAGSSSLTRAGKRVSERLASLNCPVLEGINLNDTDAVIELLCTPGLDRLQFLEWLCVSCCPPLKRKFEELQFNFVKASAPDPIIQQMTCLGHNLGLCSAEDFDLFQGQASPYRQLVLMDQMLSGVQQFKQITEEGVQCGTSVCAWNSRLLTEVLNDPHLRCPKTLQCVPSSLDAHRLLMRAQPSREPKTLSVPPLESLEKELLELTEDLENTNRKLQETKQRVASLGSTEESDESVIQTLKQALSDFHQLITAFSLAFKHEFDMQKPAPQLCNFGPLCQSVHQLLTSCINELAGLAEVTNMEGKLETIVKNLEEEAITWDGGEVATLVSRVDKMKKKYVGYLDVFQSSAE</sequence>
<dbReference type="EMBL" id="JW871022">
    <property type="protein sequence ID" value="AFP03540.1"/>
    <property type="molecule type" value="mRNA"/>
</dbReference>
<organism evidence="2">
    <name type="scientific">Callorhinchus milii</name>
    <name type="common">Ghost shark</name>
    <dbReference type="NCBI Taxonomy" id="7868"/>
    <lineage>
        <taxon>Eukaryota</taxon>
        <taxon>Metazoa</taxon>
        <taxon>Chordata</taxon>
        <taxon>Craniata</taxon>
        <taxon>Vertebrata</taxon>
        <taxon>Chondrichthyes</taxon>
        <taxon>Holocephali</taxon>
        <taxon>Chimaeriformes</taxon>
        <taxon>Callorhinchidae</taxon>
        <taxon>Callorhinchus</taxon>
    </lineage>
</organism>
<name>V9KYN5_CALMI</name>
<evidence type="ECO:0000256" key="1">
    <source>
        <dbReference type="SAM" id="Coils"/>
    </source>
</evidence>
<dbReference type="GO" id="GO:0031023">
    <property type="term" value="P:microtubule organizing center organization"/>
    <property type="evidence" value="ECO:0007669"/>
    <property type="project" value="TreeGrafter"/>
</dbReference>
<proteinExistence type="evidence at transcript level"/>